<sequence length="70" mass="8110">MEKEKIKKISSNNNLKNNEGIVIPLIKAKKTSKNDVILDPKGFFVIEIRDKEIIVEYYNNIYKNNKIVTG</sequence>
<organism evidence="1">
    <name type="scientific">marine sediment metagenome</name>
    <dbReference type="NCBI Taxonomy" id="412755"/>
    <lineage>
        <taxon>unclassified sequences</taxon>
        <taxon>metagenomes</taxon>
        <taxon>ecological metagenomes</taxon>
    </lineage>
</organism>
<feature type="non-terminal residue" evidence="1">
    <location>
        <position position="70"/>
    </location>
</feature>
<gene>
    <name evidence="1" type="ORF">S01H4_19771</name>
</gene>
<reference evidence="1" key="1">
    <citation type="journal article" date="2014" name="Front. Microbiol.">
        <title>High frequency of phylogenetically diverse reductive dehalogenase-homologous genes in deep subseafloor sedimentary metagenomes.</title>
        <authorList>
            <person name="Kawai M."/>
            <person name="Futagami T."/>
            <person name="Toyoda A."/>
            <person name="Takaki Y."/>
            <person name="Nishi S."/>
            <person name="Hori S."/>
            <person name="Arai W."/>
            <person name="Tsubouchi T."/>
            <person name="Morono Y."/>
            <person name="Uchiyama I."/>
            <person name="Ito T."/>
            <person name="Fujiyama A."/>
            <person name="Inagaki F."/>
            <person name="Takami H."/>
        </authorList>
    </citation>
    <scope>NUCLEOTIDE SEQUENCE</scope>
    <source>
        <strain evidence="1">Expedition CK06-06</strain>
    </source>
</reference>
<dbReference type="AlphaFoldDB" id="X0ZET5"/>
<name>X0ZET5_9ZZZZ</name>
<accession>X0ZET5</accession>
<protein>
    <submittedName>
        <fullName evidence="1">Uncharacterized protein</fullName>
    </submittedName>
</protein>
<proteinExistence type="predicted"/>
<evidence type="ECO:0000313" key="1">
    <source>
        <dbReference type="EMBL" id="GAG58838.1"/>
    </source>
</evidence>
<dbReference type="EMBL" id="BART01008839">
    <property type="protein sequence ID" value="GAG58838.1"/>
    <property type="molecule type" value="Genomic_DNA"/>
</dbReference>
<comment type="caution">
    <text evidence="1">The sequence shown here is derived from an EMBL/GenBank/DDBJ whole genome shotgun (WGS) entry which is preliminary data.</text>
</comment>